<evidence type="ECO:0000313" key="1">
    <source>
        <dbReference type="EMBL" id="KAF6159412.1"/>
    </source>
</evidence>
<evidence type="ECO:0000313" key="2">
    <source>
        <dbReference type="Proteomes" id="UP000541444"/>
    </source>
</evidence>
<protein>
    <submittedName>
        <fullName evidence="1">Uncharacterized protein</fullName>
    </submittedName>
</protein>
<comment type="caution">
    <text evidence="1">The sequence shown here is derived from an EMBL/GenBank/DDBJ whole genome shotgun (WGS) entry which is preliminary data.</text>
</comment>
<reference evidence="1 2" key="1">
    <citation type="journal article" date="2020" name="IScience">
        <title>Genome Sequencing of the Endangered Kingdonia uniflora (Circaeasteraceae, Ranunculales) Reveals Potential Mechanisms of Evolutionary Specialization.</title>
        <authorList>
            <person name="Sun Y."/>
            <person name="Deng T."/>
            <person name="Zhang A."/>
            <person name="Moore M.J."/>
            <person name="Landis J.B."/>
            <person name="Lin N."/>
            <person name="Zhang H."/>
            <person name="Zhang X."/>
            <person name="Huang J."/>
            <person name="Zhang X."/>
            <person name="Sun H."/>
            <person name="Wang H."/>
        </authorList>
    </citation>
    <scope>NUCLEOTIDE SEQUENCE [LARGE SCALE GENOMIC DNA]</scope>
    <source>
        <strain evidence="1">TB1705</strain>
        <tissue evidence="1">Leaf</tissue>
    </source>
</reference>
<dbReference type="AlphaFoldDB" id="A0A7J7MXA4"/>
<dbReference type="EMBL" id="JACGCM010001193">
    <property type="protein sequence ID" value="KAF6159412.1"/>
    <property type="molecule type" value="Genomic_DNA"/>
</dbReference>
<proteinExistence type="predicted"/>
<sequence length="131" mass="15069">MSIPTGYILNIGSYINGQPLVLVEPKYEEMSEVEVKEAEQEYAFYYNLQFLSPPEYVGKIKNRAEALVKKNDDVAGRRVSLSTIGKEDISVLIERDKLAKQRDTEAVRLQGFTLERAKLQNFEFSMSWREA</sequence>
<name>A0A7J7MXA4_9MAGN</name>
<gene>
    <name evidence="1" type="ORF">GIB67_032183</name>
</gene>
<accession>A0A7J7MXA4</accession>
<dbReference type="Proteomes" id="UP000541444">
    <property type="component" value="Unassembled WGS sequence"/>
</dbReference>
<organism evidence="1 2">
    <name type="scientific">Kingdonia uniflora</name>
    <dbReference type="NCBI Taxonomy" id="39325"/>
    <lineage>
        <taxon>Eukaryota</taxon>
        <taxon>Viridiplantae</taxon>
        <taxon>Streptophyta</taxon>
        <taxon>Embryophyta</taxon>
        <taxon>Tracheophyta</taxon>
        <taxon>Spermatophyta</taxon>
        <taxon>Magnoliopsida</taxon>
        <taxon>Ranunculales</taxon>
        <taxon>Circaeasteraceae</taxon>
        <taxon>Kingdonia</taxon>
    </lineage>
</organism>
<keyword evidence="2" id="KW-1185">Reference proteome</keyword>